<evidence type="ECO:0000313" key="7">
    <source>
        <dbReference type="Proteomes" id="UP000749559"/>
    </source>
</evidence>
<dbReference type="GO" id="GO:0045944">
    <property type="term" value="P:positive regulation of transcription by RNA polymerase II"/>
    <property type="evidence" value="ECO:0007669"/>
    <property type="project" value="TreeGrafter"/>
</dbReference>
<dbReference type="PROSITE" id="PS50888">
    <property type="entry name" value="BHLH"/>
    <property type="match status" value="1"/>
</dbReference>
<evidence type="ECO:0000256" key="3">
    <source>
        <dbReference type="ARBA" id="ARBA00023163"/>
    </source>
</evidence>
<keyword evidence="4" id="KW-0539">Nucleus</keyword>
<dbReference type="Pfam" id="PF00010">
    <property type="entry name" value="HLH"/>
    <property type="match status" value="1"/>
</dbReference>
<keyword evidence="7" id="KW-1185">Reference proteome</keyword>
<keyword evidence="3" id="KW-0804">Transcription</keyword>
<dbReference type="InterPro" id="IPR011598">
    <property type="entry name" value="bHLH_dom"/>
</dbReference>
<feature type="compositionally biased region" description="Basic residues" evidence="5">
    <location>
        <begin position="43"/>
        <end position="54"/>
    </location>
</feature>
<dbReference type="GO" id="GO:0005634">
    <property type="term" value="C:nucleus"/>
    <property type="evidence" value="ECO:0007669"/>
    <property type="project" value="TreeGrafter"/>
</dbReference>
<dbReference type="GO" id="GO:0046983">
    <property type="term" value="F:protein dimerization activity"/>
    <property type="evidence" value="ECO:0007669"/>
    <property type="project" value="InterPro"/>
</dbReference>
<dbReference type="Gene3D" id="4.10.280.10">
    <property type="entry name" value="Helix-loop-helix DNA-binding domain"/>
    <property type="match status" value="1"/>
</dbReference>
<dbReference type="PANTHER" id="PTHR19290:SF164">
    <property type="entry name" value="BHLH DOMAIN-CONTAINING PROTEIN"/>
    <property type="match status" value="1"/>
</dbReference>
<proteinExistence type="predicted"/>
<dbReference type="GO" id="GO:0007423">
    <property type="term" value="P:sensory organ development"/>
    <property type="evidence" value="ECO:0007669"/>
    <property type="project" value="TreeGrafter"/>
</dbReference>
<dbReference type="SUPFAM" id="SSF47459">
    <property type="entry name" value="HLH, helix-loop-helix DNA-binding domain"/>
    <property type="match status" value="1"/>
</dbReference>
<dbReference type="FunFam" id="4.10.280.10:FF:000031">
    <property type="entry name" value="Oligodendrocyte transcription factor 3"/>
    <property type="match status" value="1"/>
</dbReference>
<evidence type="ECO:0000256" key="5">
    <source>
        <dbReference type="SAM" id="MobiDB-lite"/>
    </source>
</evidence>
<keyword evidence="2" id="KW-0238">DNA-binding</keyword>
<comment type="caution">
    <text evidence="6">The sequence shown here is derived from an EMBL/GenBank/DDBJ whole genome shotgun (WGS) entry which is preliminary data.</text>
</comment>
<feature type="region of interest" description="Disordered" evidence="5">
    <location>
        <begin position="37"/>
        <end position="62"/>
    </location>
</feature>
<keyword evidence="1" id="KW-0805">Transcription regulation</keyword>
<dbReference type="Proteomes" id="UP000749559">
    <property type="component" value="Unassembled WGS sequence"/>
</dbReference>
<dbReference type="PANTHER" id="PTHR19290">
    <property type="entry name" value="BASIC HELIX-LOOP-HELIX PROTEIN NEUROGENIN-RELATED"/>
    <property type="match status" value="1"/>
</dbReference>
<evidence type="ECO:0000256" key="1">
    <source>
        <dbReference type="ARBA" id="ARBA00023015"/>
    </source>
</evidence>
<dbReference type="EMBL" id="CAIIXF020000011">
    <property type="protein sequence ID" value="CAH1798307.1"/>
    <property type="molecule type" value="Genomic_DNA"/>
</dbReference>
<organism evidence="6 7">
    <name type="scientific">Owenia fusiformis</name>
    <name type="common">Polychaete worm</name>
    <dbReference type="NCBI Taxonomy" id="6347"/>
    <lineage>
        <taxon>Eukaryota</taxon>
        <taxon>Metazoa</taxon>
        <taxon>Spiralia</taxon>
        <taxon>Lophotrochozoa</taxon>
        <taxon>Annelida</taxon>
        <taxon>Polychaeta</taxon>
        <taxon>Sedentaria</taxon>
        <taxon>Canalipalpata</taxon>
        <taxon>Sabellida</taxon>
        <taxon>Oweniida</taxon>
        <taxon>Oweniidae</taxon>
        <taxon>Owenia</taxon>
    </lineage>
</organism>
<reference evidence="6" key="1">
    <citation type="submission" date="2022-03" db="EMBL/GenBank/DDBJ databases">
        <authorList>
            <person name="Martin C."/>
        </authorList>
    </citation>
    <scope>NUCLEOTIDE SEQUENCE</scope>
</reference>
<protein>
    <submittedName>
        <fullName evidence="6">Uncharacterized protein</fullName>
    </submittedName>
</protein>
<evidence type="ECO:0000313" key="6">
    <source>
        <dbReference type="EMBL" id="CAH1798307.1"/>
    </source>
</evidence>
<dbReference type="AlphaFoldDB" id="A0A8J1TEG4"/>
<sequence length="282" mass="30932">MSERSSSPESCISEEEQAQRTSRHMIAQLMEGVHPSVSTHISRLPHRPRGRTSTKKQMSEEELQDLRLKINGRERKRMHDLNSALEGLREVMPYSGNPSVRKLSKISTLLLAKNYILVLTRSLEELKSLVGDVHKPTSIPTGPMYGARTDFHNINPAASLPSASATVSSPSGLTSLLAPVSTLSPARIPVTNTHVPVTNSRVPVTNPHIPAMNSQVPNMISTGIFPRHPLTFDVSPSGCLPTGRILLPGGLNPTQAIQIPHIDPRVAHEQYRRCLLETQNAK</sequence>
<gene>
    <name evidence="6" type="ORF">OFUS_LOCUS22464</name>
</gene>
<dbReference type="OrthoDB" id="10011855at2759"/>
<evidence type="ECO:0000256" key="2">
    <source>
        <dbReference type="ARBA" id="ARBA00023125"/>
    </source>
</evidence>
<feature type="compositionally biased region" description="Low complexity" evidence="5">
    <location>
        <begin position="1"/>
        <end position="11"/>
    </location>
</feature>
<dbReference type="InterPro" id="IPR036638">
    <property type="entry name" value="HLH_DNA-bd_sf"/>
</dbReference>
<dbReference type="GO" id="GO:0000981">
    <property type="term" value="F:DNA-binding transcription factor activity, RNA polymerase II-specific"/>
    <property type="evidence" value="ECO:0007669"/>
    <property type="project" value="TreeGrafter"/>
</dbReference>
<dbReference type="GO" id="GO:0070888">
    <property type="term" value="F:E-box binding"/>
    <property type="evidence" value="ECO:0007669"/>
    <property type="project" value="TreeGrafter"/>
</dbReference>
<feature type="region of interest" description="Disordered" evidence="5">
    <location>
        <begin position="1"/>
        <end position="21"/>
    </location>
</feature>
<dbReference type="SMART" id="SM00353">
    <property type="entry name" value="HLH"/>
    <property type="match status" value="1"/>
</dbReference>
<dbReference type="InterPro" id="IPR050359">
    <property type="entry name" value="bHLH_transcription_factors"/>
</dbReference>
<name>A0A8J1TEG4_OWEFU</name>
<accession>A0A8J1TEG4</accession>
<evidence type="ECO:0000256" key="4">
    <source>
        <dbReference type="ARBA" id="ARBA00023242"/>
    </source>
</evidence>
<dbReference type="GO" id="GO:0061564">
    <property type="term" value="P:axon development"/>
    <property type="evidence" value="ECO:0007669"/>
    <property type="project" value="TreeGrafter"/>
</dbReference>